<keyword evidence="2" id="KW-0012">Acyltransferase</keyword>
<comment type="caution">
    <text evidence="5">The sequence shown here is derived from an EMBL/GenBank/DDBJ whole genome shotgun (WGS) entry which is preliminary data.</text>
</comment>
<feature type="region of interest" description="Disordered" evidence="3">
    <location>
        <begin position="1"/>
        <end position="29"/>
    </location>
</feature>
<dbReference type="SUPFAM" id="SSF55729">
    <property type="entry name" value="Acyl-CoA N-acyltransferases (Nat)"/>
    <property type="match status" value="1"/>
</dbReference>
<evidence type="ECO:0000313" key="5">
    <source>
        <dbReference type="EMBL" id="MBO1750306.1"/>
    </source>
</evidence>
<feature type="region of interest" description="Disordered" evidence="3">
    <location>
        <begin position="227"/>
        <end position="264"/>
    </location>
</feature>
<dbReference type="PANTHER" id="PTHR43877">
    <property type="entry name" value="AMINOALKYLPHOSPHONATE N-ACETYLTRANSFERASE-RELATED-RELATED"/>
    <property type="match status" value="1"/>
</dbReference>
<evidence type="ECO:0000259" key="4">
    <source>
        <dbReference type="PROSITE" id="PS51186"/>
    </source>
</evidence>
<feature type="compositionally biased region" description="Polar residues" evidence="3">
    <location>
        <begin position="1"/>
        <end position="11"/>
    </location>
</feature>
<feature type="domain" description="N-acetyltransferase" evidence="4">
    <location>
        <begin position="42"/>
        <end position="201"/>
    </location>
</feature>
<gene>
    <name evidence="5" type="ORF">J4G33_00650</name>
</gene>
<dbReference type="Pfam" id="PF00583">
    <property type="entry name" value="Acetyltransf_1"/>
    <property type="match status" value="1"/>
</dbReference>
<reference evidence="5" key="1">
    <citation type="submission" date="2021-03" db="EMBL/GenBank/DDBJ databases">
        <title>Actinotalea soli sp. nov., isolated from soil.</title>
        <authorList>
            <person name="Ping W."/>
            <person name="Zhang J."/>
        </authorList>
    </citation>
    <scope>NUCLEOTIDE SEQUENCE</scope>
    <source>
        <strain evidence="5">BY-33</strain>
    </source>
</reference>
<proteinExistence type="predicted"/>
<sequence>MSTLGGTSQARSWPLSFRHLPGRTPSDPEACRRRPVVVRPGIVVGQAQPEDIQALVALCLAARRESVVGPQVCSPDGRALAQQLGALMSAPGGTVLVAREDGGPTGLLLARVLGPTPFADDVSLAVEAVYVDRAHRRRGVGHALMAAAAQVAVEAGADVVYAAPIPGARGMQRFFVQLGFAPAATHRVVTTTALQRRLAIDATAASRAPGRGLDDLIARRRHLRLALPGEEPGEGRQSARRSISKQVRRAVQTRRDAESSTTIS</sequence>
<dbReference type="InterPro" id="IPR016181">
    <property type="entry name" value="Acyl_CoA_acyltransferase"/>
</dbReference>
<evidence type="ECO:0000313" key="6">
    <source>
        <dbReference type="Proteomes" id="UP000664209"/>
    </source>
</evidence>
<dbReference type="Gene3D" id="3.40.630.30">
    <property type="match status" value="1"/>
</dbReference>
<dbReference type="PANTHER" id="PTHR43877:SF1">
    <property type="entry name" value="ACETYLTRANSFERASE"/>
    <property type="match status" value="1"/>
</dbReference>
<name>A0A939LMK6_9CELL</name>
<protein>
    <submittedName>
        <fullName evidence="5">GNAT family N-acetyltransferase</fullName>
    </submittedName>
</protein>
<dbReference type="AlphaFoldDB" id="A0A939LMK6"/>
<accession>A0A939LMK6</accession>
<keyword evidence="6" id="KW-1185">Reference proteome</keyword>
<keyword evidence="1" id="KW-0808">Transferase</keyword>
<evidence type="ECO:0000256" key="2">
    <source>
        <dbReference type="ARBA" id="ARBA00023315"/>
    </source>
</evidence>
<dbReference type="Proteomes" id="UP000664209">
    <property type="component" value="Unassembled WGS sequence"/>
</dbReference>
<dbReference type="InterPro" id="IPR000182">
    <property type="entry name" value="GNAT_dom"/>
</dbReference>
<dbReference type="PROSITE" id="PS51186">
    <property type="entry name" value="GNAT"/>
    <property type="match status" value="1"/>
</dbReference>
<dbReference type="GO" id="GO:0016747">
    <property type="term" value="F:acyltransferase activity, transferring groups other than amino-acyl groups"/>
    <property type="evidence" value="ECO:0007669"/>
    <property type="project" value="InterPro"/>
</dbReference>
<evidence type="ECO:0000256" key="3">
    <source>
        <dbReference type="SAM" id="MobiDB-lite"/>
    </source>
</evidence>
<organism evidence="5 6">
    <name type="scientific">Actinotalea soli</name>
    <dbReference type="NCBI Taxonomy" id="2819234"/>
    <lineage>
        <taxon>Bacteria</taxon>
        <taxon>Bacillati</taxon>
        <taxon>Actinomycetota</taxon>
        <taxon>Actinomycetes</taxon>
        <taxon>Micrococcales</taxon>
        <taxon>Cellulomonadaceae</taxon>
        <taxon>Actinotalea</taxon>
    </lineage>
</organism>
<dbReference type="EMBL" id="JAGEMK010000001">
    <property type="protein sequence ID" value="MBO1750306.1"/>
    <property type="molecule type" value="Genomic_DNA"/>
</dbReference>
<dbReference type="InterPro" id="IPR050832">
    <property type="entry name" value="Bact_Acetyltransf"/>
</dbReference>
<evidence type="ECO:0000256" key="1">
    <source>
        <dbReference type="ARBA" id="ARBA00022679"/>
    </source>
</evidence>
<feature type="compositionally biased region" description="Basic residues" evidence="3">
    <location>
        <begin position="238"/>
        <end position="252"/>
    </location>
</feature>